<evidence type="ECO:0000313" key="3">
    <source>
        <dbReference type="Proteomes" id="UP000052978"/>
    </source>
</evidence>
<accession>S7Q076</accession>
<dbReference type="Proteomes" id="UP000052978">
    <property type="component" value="Unassembled WGS sequence"/>
</dbReference>
<sequence length="63" mass="7024">MDAFLPLDATGGALNKTLQWQSRSEPGGQQTHMKQRGEEGFGEEFNSSPRVLITLFPQIDMQT</sequence>
<evidence type="ECO:0000313" key="2">
    <source>
        <dbReference type="EMBL" id="EPQ16663.1"/>
    </source>
</evidence>
<gene>
    <name evidence="2" type="ORF">D623_10008043</name>
</gene>
<organism evidence="2 3">
    <name type="scientific">Myotis brandtii</name>
    <name type="common">Brandt's bat</name>
    <dbReference type="NCBI Taxonomy" id="109478"/>
    <lineage>
        <taxon>Eukaryota</taxon>
        <taxon>Metazoa</taxon>
        <taxon>Chordata</taxon>
        <taxon>Craniata</taxon>
        <taxon>Vertebrata</taxon>
        <taxon>Euteleostomi</taxon>
        <taxon>Mammalia</taxon>
        <taxon>Eutheria</taxon>
        <taxon>Laurasiatheria</taxon>
        <taxon>Chiroptera</taxon>
        <taxon>Yangochiroptera</taxon>
        <taxon>Vespertilionidae</taxon>
        <taxon>Myotis</taxon>
    </lineage>
</organism>
<name>S7Q076_MYOBR</name>
<feature type="region of interest" description="Disordered" evidence="1">
    <location>
        <begin position="21"/>
        <end position="46"/>
    </location>
</feature>
<protein>
    <submittedName>
        <fullName evidence="2">Uncharacterized protein</fullName>
    </submittedName>
</protein>
<evidence type="ECO:0000256" key="1">
    <source>
        <dbReference type="SAM" id="MobiDB-lite"/>
    </source>
</evidence>
<dbReference type="AlphaFoldDB" id="S7Q076"/>
<proteinExistence type="predicted"/>
<feature type="compositionally biased region" description="Polar residues" evidence="1">
    <location>
        <begin position="21"/>
        <end position="32"/>
    </location>
</feature>
<keyword evidence="3" id="KW-1185">Reference proteome</keyword>
<dbReference type="EMBL" id="KE164279">
    <property type="protein sequence ID" value="EPQ16663.1"/>
    <property type="molecule type" value="Genomic_DNA"/>
</dbReference>
<reference evidence="2 3" key="1">
    <citation type="journal article" date="2013" name="Nat. Commun.">
        <title>Genome analysis reveals insights into physiology and longevity of the Brandt's bat Myotis brandtii.</title>
        <authorList>
            <person name="Seim I."/>
            <person name="Fang X."/>
            <person name="Xiong Z."/>
            <person name="Lobanov A.V."/>
            <person name="Huang Z."/>
            <person name="Ma S."/>
            <person name="Feng Y."/>
            <person name="Turanov A.A."/>
            <person name="Zhu Y."/>
            <person name="Lenz T.L."/>
            <person name="Gerashchenko M.V."/>
            <person name="Fan D."/>
            <person name="Hee Yim S."/>
            <person name="Yao X."/>
            <person name="Jordan D."/>
            <person name="Xiong Y."/>
            <person name="Ma Y."/>
            <person name="Lyapunov A.N."/>
            <person name="Chen G."/>
            <person name="Kulakova O.I."/>
            <person name="Sun Y."/>
            <person name="Lee S.G."/>
            <person name="Bronson R.T."/>
            <person name="Moskalev A.A."/>
            <person name="Sunyaev S.R."/>
            <person name="Zhang G."/>
            <person name="Krogh A."/>
            <person name="Wang J."/>
            <person name="Gladyshev V.N."/>
        </authorList>
    </citation>
    <scope>NUCLEOTIDE SEQUENCE [LARGE SCALE GENOMIC DNA]</scope>
</reference>